<proteinExistence type="predicted"/>
<evidence type="ECO:0000313" key="1">
    <source>
        <dbReference type="EMBL" id="MCL6274800.1"/>
    </source>
</evidence>
<reference evidence="1 2" key="1">
    <citation type="submission" date="2022-05" db="EMBL/GenBank/DDBJ databases">
        <authorList>
            <person name="Park J.-S."/>
        </authorList>
    </citation>
    <scope>NUCLEOTIDE SEQUENCE [LARGE SCALE GENOMIC DNA]</scope>
    <source>
        <strain evidence="1 2">2012CJ35-5</strain>
    </source>
</reference>
<protein>
    <submittedName>
        <fullName evidence="1">Uncharacterized protein</fullName>
    </submittedName>
</protein>
<accession>A0ABT0PTT4</accession>
<keyword evidence="2" id="KW-1185">Reference proteome</keyword>
<gene>
    <name evidence="1" type="ORF">M3P19_12330</name>
</gene>
<organism evidence="1 2">
    <name type="scientific">Flagellimonas spongiicola</name>
    <dbReference type="NCBI Taxonomy" id="2942208"/>
    <lineage>
        <taxon>Bacteria</taxon>
        <taxon>Pseudomonadati</taxon>
        <taxon>Bacteroidota</taxon>
        <taxon>Flavobacteriia</taxon>
        <taxon>Flavobacteriales</taxon>
        <taxon>Flavobacteriaceae</taxon>
        <taxon>Flagellimonas</taxon>
    </lineage>
</organism>
<dbReference type="Proteomes" id="UP001203607">
    <property type="component" value="Unassembled WGS sequence"/>
</dbReference>
<comment type="caution">
    <text evidence="1">The sequence shown here is derived from an EMBL/GenBank/DDBJ whole genome shotgun (WGS) entry which is preliminary data.</text>
</comment>
<sequence>MQFQFNDSVGVLEQAKKEELIKDLLTQVQKDFIRANASIQLAFNLPISDLVTLLQEKIYVLVLEKYQEFLNLLYAVDIPESQILKLASKDPVDLSSEVCFLILKREWQKVWFRHKFNS</sequence>
<name>A0ABT0PTT4_9FLAO</name>
<dbReference type="RefSeq" id="WP_249657987.1">
    <property type="nucleotide sequence ID" value="NZ_JAMFMA010000003.1"/>
</dbReference>
<dbReference type="EMBL" id="JAMFMA010000003">
    <property type="protein sequence ID" value="MCL6274800.1"/>
    <property type="molecule type" value="Genomic_DNA"/>
</dbReference>
<evidence type="ECO:0000313" key="2">
    <source>
        <dbReference type="Proteomes" id="UP001203607"/>
    </source>
</evidence>